<keyword evidence="5" id="KW-1185">Reference proteome</keyword>
<dbReference type="AlphaFoldDB" id="J0N1E2"/>
<proteinExistence type="predicted"/>
<dbReference type="SUPFAM" id="SSF55729">
    <property type="entry name" value="Acyl-CoA N-acyltransferases (Nat)"/>
    <property type="match status" value="1"/>
</dbReference>
<protein>
    <submittedName>
        <fullName evidence="4">Acetyltransferase, GNAT family</fullName>
    </submittedName>
</protein>
<gene>
    <name evidence="4" type="ORF">HMPREF1318_1737</name>
</gene>
<dbReference type="InterPro" id="IPR016181">
    <property type="entry name" value="Acyl_CoA_acyltransferase"/>
</dbReference>
<dbReference type="Pfam" id="PF00583">
    <property type="entry name" value="Acetyltransf_1"/>
    <property type="match status" value="1"/>
</dbReference>
<dbReference type="Gene3D" id="3.40.630.30">
    <property type="match status" value="1"/>
</dbReference>
<dbReference type="PROSITE" id="PS51186">
    <property type="entry name" value="GNAT"/>
    <property type="match status" value="1"/>
</dbReference>
<keyword evidence="2" id="KW-0012">Acyltransferase</keyword>
<dbReference type="PATRIC" id="fig|1125718.3.peg.2081"/>
<evidence type="ECO:0000313" key="5">
    <source>
        <dbReference type="Proteomes" id="UP000002941"/>
    </source>
</evidence>
<evidence type="ECO:0000256" key="2">
    <source>
        <dbReference type="ARBA" id="ARBA00023315"/>
    </source>
</evidence>
<organism evidence="4 5">
    <name type="scientific">Actinomyces massiliensis F0489</name>
    <dbReference type="NCBI Taxonomy" id="1125718"/>
    <lineage>
        <taxon>Bacteria</taxon>
        <taxon>Bacillati</taxon>
        <taxon>Actinomycetota</taxon>
        <taxon>Actinomycetes</taxon>
        <taxon>Actinomycetales</taxon>
        <taxon>Actinomycetaceae</taxon>
        <taxon>Actinomyces</taxon>
    </lineage>
</organism>
<dbReference type="CDD" id="cd04301">
    <property type="entry name" value="NAT_SF"/>
    <property type="match status" value="1"/>
</dbReference>
<dbReference type="GO" id="GO:0016747">
    <property type="term" value="F:acyltransferase activity, transferring groups other than amino-acyl groups"/>
    <property type="evidence" value="ECO:0007669"/>
    <property type="project" value="InterPro"/>
</dbReference>
<dbReference type="PANTHER" id="PTHR43877:SF2">
    <property type="entry name" value="AMINOALKYLPHOSPHONATE N-ACETYLTRANSFERASE-RELATED"/>
    <property type="match status" value="1"/>
</dbReference>
<dbReference type="eggNOG" id="COG0454">
    <property type="taxonomic scope" value="Bacteria"/>
</dbReference>
<dbReference type="PANTHER" id="PTHR43877">
    <property type="entry name" value="AMINOALKYLPHOSPHONATE N-ACETYLTRANSFERASE-RELATED-RELATED"/>
    <property type="match status" value="1"/>
</dbReference>
<evidence type="ECO:0000313" key="4">
    <source>
        <dbReference type="EMBL" id="EJF40564.1"/>
    </source>
</evidence>
<evidence type="ECO:0000259" key="3">
    <source>
        <dbReference type="PROSITE" id="PS51186"/>
    </source>
</evidence>
<sequence length="159" mass="17337">MGVNDAVVVRRATVFDVGALVALRAEMFRATGTAMTDSRWRSNAHRWFTERVKDPIYGIFVVQAGQDVVACAMGAVRDAAPSPEVPDGRDVLVSNVCTFSAHRGHGYGKRAFEAVMRWAVSTGIGRAELMATEAGRAMYERTGFVPNRFAAMRADLRAP</sequence>
<dbReference type="InterPro" id="IPR000182">
    <property type="entry name" value="GNAT_dom"/>
</dbReference>
<evidence type="ECO:0000256" key="1">
    <source>
        <dbReference type="ARBA" id="ARBA00022679"/>
    </source>
</evidence>
<feature type="domain" description="N-acetyltransferase" evidence="3">
    <location>
        <begin position="7"/>
        <end position="159"/>
    </location>
</feature>
<dbReference type="InterPro" id="IPR050832">
    <property type="entry name" value="Bact_Acetyltransf"/>
</dbReference>
<comment type="caution">
    <text evidence="4">The sequence shown here is derived from an EMBL/GenBank/DDBJ whole genome shotgun (WGS) entry which is preliminary data.</text>
</comment>
<name>J0N1E2_9ACTO</name>
<reference evidence="4 5" key="1">
    <citation type="submission" date="2012-05" db="EMBL/GenBank/DDBJ databases">
        <authorList>
            <person name="Harkins D.M."/>
            <person name="Madupu R."/>
            <person name="Durkin A.S."/>
            <person name="Torralba M."/>
            <person name="Methe B."/>
            <person name="Sutton G.G."/>
            <person name="Nelson K.E."/>
        </authorList>
    </citation>
    <scope>NUCLEOTIDE SEQUENCE [LARGE SCALE GENOMIC DNA]</scope>
    <source>
        <strain evidence="4 5">F0489</strain>
    </source>
</reference>
<accession>J0N1E2</accession>
<dbReference type="Proteomes" id="UP000002941">
    <property type="component" value="Unassembled WGS sequence"/>
</dbReference>
<dbReference type="EMBL" id="AKFT01000170">
    <property type="protein sequence ID" value="EJF40564.1"/>
    <property type="molecule type" value="Genomic_DNA"/>
</dbReference>
<keyword evidence="1 4" id="KW-0808">Transferase</keyword>